<comment type="caution">
    <text evidence="3">The sequence shown here is derived from an EMBL/GenBank/DDBJ whole genome shotgun (WGS) entry which is preliminary data.</text>
</comment>
<proteinExistence type="predicted"/>
<dbReference type="EMBL" id="JBEPNZ010000001">
    <property type="protein sequence ID" value="MET3944804.1"/>
    <property type="molecule type" value="Genomic_DNA"/>
</dbReference>
<keyword evidence="5" id="KW-1185">Reference proteome</keyword>
<protein>
    <recommendedName>
        <fullName evidence="6">Secreted protein</fullName>
    </recommendedName>
</protein>
<dbReference type="Proteomes" id="UP001549139">
    <property type="component" value="Unassembled WGS sequence"/>
</dbReference>
<reference evidence="3 4" key="1">
    <citation type="submission" date="2020-04" db="EMBL/GenBank/DDBJ databases">
        <title>MicrobeNet Type strains.</title>
        <authorList>
            <person name="Nicholson A.C."/>
        </authorList>
    </citation>
    <scope>NUCLEOTIDE SEQUENCE [LARGE SCALE GENOMIC DNA]</scope>
    <source>
        <strain evidence="3 4">ATCC 700355</strain>
    </source>
</reference>
<sequence>MKRVAWLLAPLLLLGCAAEETEPLQTPVTTVTPVNTVTSATPPDPFAGLEAAVRKIEENTGTEVGVALYDGSEMTQAGSLQWLPAWSTMKIPIARAAAEHCEYDEDYVAELTEAAIEWSDNDAARALWECMGSDDEASAKVGEEIAKSGSQVRVAGAFGTTRWPFAGQARYAFYLSQQDQDNPVIADMHHIAEDQSYGLGQLNSVPFKGGWSDDETDGSWHTRQLGWLNGFGVSIGARSAEGSYDDTMEALDQVAELVQARASKAKGVARTRA</sequence>
<dbReference type="PROSITE" id="PS51257">
    <property type="entry name" value="PROKAR_LIPOPROTEIN"/>
    <property type="match status" value="1"/>
</dbReference>
<evidence type="ECO:0000256" key="1">
    <source>
        <dbReference type="SAM" id="SignalP"/>
    </source>
</evidence>
<dbReference type="Gene3D" id="3.40.710.10">
    <property type="entry name" value="DD-peptidase/beta-lactamase superfamily"/>
    <property type="match status" value="1"/>
</dbReference>
<dbReference type="InterPro" id="IPR012338">
    <property type="entry name" value="Beta-lactam/transpept-like"/>
</dbReference>
<feature type="signal peptide" evidence="1">
    <location>
        <begin position="1"/>
        <end position="20"/>
    </location>
</feature>
<dbReference type="SUPFAM" id="SSF56601">
    <property type="entry name" value="beta-lactamase/transpeptidase-like"/>
    <property type="match status" value="1"/>
</dbReference>
<accession>A0A7X6LSC9</accession>
<evidence type="ECO:0000313" key="2">
    <source>
        <dbReference type="EMBL" id="MET3944804.1"/>
    </source>
</evidence>
<reference evidence="2 5" key="2">
    <citation type="submission" date="2024-06" db="EMBL/GenBank/DDBJ databases">
        <title>Sequencing the genomes of 1000 actinobacteria strains.</title>
        <authorList>
            <person name="Klenk H.-P."/>
        </authorList>
    </citation>
    <scope>NUCLEOTIDE SEQUENCE [LARGE SCALE GENOMIC DNA]</scope>
    <source>
        <strain evidence="2 5">DSM 44265</strain>
    </source>
</reference>
<evidence type="ECO:0000313" key="5">
    <source>
        <dbReference type="Proteomes" id="UP001549139"/>
    </source>
</evidence>
<evidence type="ECO:0008006" key="6">
    <source>
        <dbReference type="Google" id="ProtNLM"/>
    </source>
</evidence>
<gene>
    <name evidence="3" type="ORF">HF989_08420</name>
    <name evidence="2" type="ORF">JOF50_001603</name>
</gene>
<dbReference type="RefSeq" id="WP_168685608.1">
    <property type="nucleotide sequence ID" value="NZ_JAAXPF010000009.1"/>
</dbReference>
<evidence type="ECO:0000313" key="4">
    <source>
        <dbReference type="Proteomes" id="UP000554284"/>
    </source>
</evidence>
<evidence type="ECO:0000313" key="3">
    <source>
        <dbReference type="EMBL" id="NKY69385.1"/>
    </source>
</evidence>
<dbReference type="AlphaFoldDB" id="A0A7X6LSC9"/>
<keyword evidence="1" id="KW-0732">Signal</keyword>
<dbReference type="Proteomes" id="UP000554284">
    <property type="component" value="Unassembled WGS sequence"/>
</dbReference>
<organism evidence="3 4">
    <name type="scientific">Corynebacterium mucifaciens</name>
    <dbReference type="NCBI Taxonomy" id="57171"/>
    <lineage>
        <taxon>Bacteria</taxon>
        <taxon>Bacillati</taxon>
        <taxon>Actinomycetota</taxon>
        <taxon>Actinomycetes</taxon>
        <taxon>Mycobacteriales</taxon>
        <taxon>Corynebacteriaceae</taxon>
        <taxon>Corynebacterium</taxon>
    </lineage>
</organism>
<name>A0A7X6LSC9_9CORY</name>
<dbReference type="EMBL" id="JAAXPF010000009">
    <property type="protein sequence ID" value="NKY69385.1"/>
    <property type="molecule type" value="Genomic_DNA"/>
</dbReference>
<feature type="chain" id="PRO_5038503880" description="Secreted protein" evidence="1">
    <location>
        <begin position="21"/>
        <end position="273"/>
    </location>
</feature>